<evidence type="ECO:0000256" key="2">
    <source>
        <dbReference type="ARBA" id="ARBA00022679"/>
    </source>
</evidence>
<comment type="caution">
    <text evidence="5">The sequence shown here is derived from an EMBL/GenBank/DDBJ whole genome shotgun (WGS) entry which is preliminary data.</text>
</comment>
<keyword evidence="2" id="KW-0808">Transferase</keyword>
<reference evidence="5" key="1">
    <citation type="submission" date="2022-03" db="EMBL/GenBank/DDBJ databases">
        <title>Draft genome sequence of Aduncisulcus paluster, a free-living microaerophilic Fornicata.</title>
        <authorList>
            <person name="Yuyama I."/>
            <person name="Kume K."/>
            <person name="Tamura T."/>
            <person name="Inagaki Y."/>
            <person name="Hashimoto T."/>
        </authorList>
    </citation>
    <scope>NUCLEOTIDE SEQUENCE</scope>
    <source>
        <strain evidence="5">NY0171</strain>
    </source>
</reference>
<keyword evidence="6" id="KW-1185">Reference proteome</keyword>
<dbReference type="EMBL" id="BQXS01008951">
    <property type="protein sequence ID" value="GKT30641.1"/>
    <property type="molecule type" value="Genomic_DNA"/>
</dbReference>
<protein>
    <submittedName>
        <fullName evidence="5">S-adenosylmethionine:tRNA ribosyltransferase-isomerase, QueA like protein</fullName>
    </submittedName>
</protein>
<dbReference type="PANTHER" id="PTHR30307">
    <property type="entry name" value="S-ADENOSYLMETHIONINE:TRNA RIBOSYLTRANSFERASE-ISOMERASE"/>
    <property type="match status" value="1"/>
</dbReference>
<name>A0ABQ5KDL9_9EUKA</name>
<keyword evidence="4" id="KW-0671">Queuosine biosynthesis</keyword>
<dbReference type="Gene3D" id="3.40.1780.10">
    <property type="entry name" value="QueA-like"/>
    <property type="match status" value="1"/>
</dbReference>
<evidence type="ECO:0000256" key="3">
    <source>
        <dbReference type="ARBA" id="ARBA00022691"/>
    </source>
</evidence>
<organism evidence="5 6">
    <name type="scientific">Aduncisulcus paluster</name>
    <dbReference type="NCBI Taxonomy" id="2918883"/>
    <lineage>
        <taxon>Eukaryota</taxon>
        <taxon>Metamonada</taxon>
        <taxon>Carpediemonas-like organisms</taxon>
        <taxon>Aduncisulcus</taxon>
    </lineage>
</organism>
<proteinExistence type="predicted"/>
<accession>A0ABQ5KDL9</accession>
<sequence length="65" mass="7171">MHHEYIEIPEETAAAVIKAKKEGRPVIAVGTTSARTLEGAFQKTGEICEFKGETNIFISPGYEFK</sequence>
<keyword evidence="3" id="KW-0949">S-adenosyl-L-methionine</keyword>
<evidence type="ECO:0000313" key="6">
    <source>
        <dbReference type="Proteomes" id="UP001057375"/>
    </source>
</evidence>
<dbReference type="Pfam" id="PF02547">
    <property type="entry name" value="Queuosine_synth"/>
    <property type="match status" value="1"/>
</dbReference>
<evidence type="ECO:0000313" key="5">
    <source>
        <dbReference type="EMBL" id="GKT30641.1"/>
    </source>
</evidence>
<dbReference type="PANTHER" id="PTHR30307:SF0">
    <property type="entry name" value="S-ADENOSYLMETHIONINE:TRNA RIBOSYLTRANSFERASE-ISOMERASE"/>
    <property type="match status" value="1"/>
</dbReference>
<evidence type="ECO:0000256" key="4">
    <source>
        <dbReference type="ARBA" id="ARBA00022785"/>
    </source>
</evidence>
<feature type="non-terminal residue" evidence="5">
    <location>
        <position position="65"/>
    </location>
</feature>
<dbReference type="Proteomes" id="UP001057375">
    <property type="component" value="Unassembled WGS sequence"/>
</dbReference>
<gene>
    <name evidence="5" type="ORF">ADUPG1_005580</name>
</gene>
<evidence type="ECO:0000256" key="1">
    <source>
        <dbReference type="ARBA" id="ARBA00022490"/>
    </source>
</evidence>
<dbReference type="InterPro" id="IPR042118">
    <property type="entry name" value="QueA_dom1"/>
</dbReference>
<dbReference type="SUPFAM" id="SSF111337">
    <property type="entry name" value="QueA-like"/>
    <property type="match status" value="1"/>
</dbReference>
<keyword evidence="1" id="KW-0963">Cytoplasm</keyword>
<dbReference type="InterPro" id="IPR003699">
    <property type="entry name" value="QueA"/>
</dbReference>
<dbReference type="InterPro" id="IPR036100">
    <property type="entry name" value="QueA_sf"/>
</dbReference>